<evidence type="ECO:0000256" key="1">
    <source>
        <dbReference type="SAM" id="MobiDB-lite"/>
    </source>
</evidence>
<dbReference type="EMBL" id="BMAO01020960">
    <property type="protein sequence ID" value="GFQ71006.1"/>
    <property type="molecule type" value="Genomic_DNA"/>
</dbReference>
<keyword evidence="3" id="KW-1185">Reference proteome</keyword>
<name>A0A8X6F6G2_TRICU</name>
<dbReference type="OrthoDB" id="6421767at2759"/>
<organism evidence="2 3">
    <name type="scientific">Trichonephila clavata</name>
    <name type="common">Joro spider</name>
    <name type="synonym">Nephila clavata</name>
    <dbReference type="NCBI Taxonomy" id="2740835"/>
    <lineage>
        <taxon>Eukaryota</taxon>
        <taxon>Metazoa</taxon>
        <taxon>Ecdysozoa</taxon>
        <taxon>Arthropoda</taxon>
        <taxon>Chelicerata</taxon>
        <taxon>Arachnida</taxon>
        <taxon>Araneae</taxon>
        <taxon>Araneomorphae</taxon>
        <taxon>Entelegynae</taxon>
        <taxon>Araneoidea</taxon>
        <taxon>Nephilidae</taxon>
        <taxon>Trichonephila</taxon>
    </lineage>
</organism>
<comment type="caution">
    <text evidence="2">The sequence shown here is derived from an EMBL/GenBank/DDBJ whole genome shotgun (WGS) entry which is preliminary data.</text>
</comment>
<dbReference type="Gene3D" id="1.10.238.10">
    <property type="entry name" value="EF-hand"/>
    <property type="match status" value="1"/>
</dbReference>
<protein>
    <submittedName>
        <fullName evidence="2">Uncharacterized protein</fullName>
    </submittedName>
</protein>
<evidence type="ECO:0000313" key="3">
    <source>
        <dbReference type="Proteomes" id="UP000887116"/>
    </source>
</evidence>
<sequence length="128" mass="13946">MSNDNEMNPQKDDDDDPEDFQRLFDLYAKVGSSASAGAMSLQGAKMWLEQAKLLDENKGIGESDVETTFSATDVTGMKKDEFKAWIYTLAERANKDGKELLNKLAASGPPSAGNKSELVSPTGKRIKP</sequence>
<accession>A0A8X6F6G2</accession>
<reference evidence="2" key="1">
    <citation type="submission" date="2020-07" db="EMBL/GenBank/DDBJ databases">
        <title>Multicomponent nature underlies the extraordinary mechanical properties of spider dragline silk.</title>
        <authorList>
            <person name="Kono N."/>
            <person name="Nakamura H."/>
            <person name="Mori M."/>
            <person name="Yoshida Y."/>
            <person name="Ohtoshi R."/>
            <person name="Malay A.D."/>
            <person name="Moran D.A.P."/>
            <person name="Tomita M."/>
            <person name="Numata K."/>
            <person name="Arakawa K."/>
        </authorList>
    </citation>
    <scope>NUCLEOTIDE SEQUENCE</scope>
</reference>
<feature type="region of interest" description="Disordered" evidence="1">
    <location>
        <begin position="101"/>
        <end position="128"/>
    </location>
</feature>
<dbReference type="Proteomes" id="UP000887116">
    <property type="component" value="Unassembled WGS sequence"/>
</dbReference>
<dbReference type="InterPro" id="IPR011992">
    <property type="entry name" value="EF-hand-dom_pair"/>
</dbReference>
<proteinExistence type="predicted"/>
<dbReference type="SUPFAM" id="SSF47473">
    <property type="entry name" value="EF-hand"/>
    <property type="match status" value="1"/>
</dbReference>
<evidence type="ECO:0000313" key="2">
    <source>
        <dbReference type="EMBL" id="GFQ71006.1"/>
    </source>
</evidence>
<gene>
    <name evidence="2" type="primary">AVEN_63716_1</name>
    <name evidence="2" type="ORF">TNCT_359761</name>
</gene>
<dbReference type="AlphaFoldDB" id="A0A8X6F6G2"/>